<dbReference type="GO" id="GO:0046872">
    <property type="term" value="F:metal ion binding"/>
    <property type="evidence" value="ECO:0007669"/>
    <property type="project" value="UniProtKB-KW"/>
</dbReference>
<feature type="region of interest" description="Disordered" evidence="5">
    <location>
        <begin position="328"/>
        <end position="360"/>
    </location>
</feature>
<dbReference type="STRING" id="1325734.A0A428PUR2"/>
<keyword evidence="3" id="KW-0238">DNA-binding</keyword>
<feature type="domain" description="Xylanolytic transcriptional activator regulatory" evidence="6">
    <location>
        <begin position="181"/>
        <end position="265"/>
    </location>
</feature>
<gene>
    <name evidence="7" type="ORF">CEP54_008644</name>
</gene>
<dbReference type="OrthoDB" id="103819at2759"/>
<name>A0A428PUR2_9HYPO</name>
<feature type="compositionally biased region" description="Basic and acidic residues" evidence="5">
    <location>
        <begin position="347"/>
        <end position="358"/>
    </location>
</feature>
<organism evidence="7 8">
    <name type="scientific">Fusarium duplospermum</name>
    <dbReference type="NCBI Taxonomy" id="1325734"/>
    <lineage>
        <taxon>Eukaryota</taxon>
        <taxon>Fungi</taxon>
        <taxon>Dikarya</taxon>
        <taxon>Ascomycota</taxon>
        <taxon>Pezizomycotina</taxon>
        <taxon>Sordariomycetes</taxon>
        <taxon>Hypocreomycetidae</taxon>
        <taxon>Hypocreales</taxon>
        <taxon>Nectriaceae</taxon>
        <taxon>Fusarium</taxon>
        <taxon>Fusarium solani species complex</taxon>
    </lineage>
</organism>
<dbReference type="EMBL" id="NKCI01000088">
    <property type="protein sequence ID" value="RSL56760.1"/>
    <property type="molecule type" value="Genomic_DNA"/>
</dbReference>
<evidence type="ECO:0000256" key="4">
    <source>
        <dbReference type="ARBA" id="ARBA00023242"/>
    </source>
</evidence>
<dbReference type="Pfam" id="PF04082">
    <property type="entry name" value="Fungal_trans"/>
    <property type="match status" value="1"/>
</dbReference>
<evidence type="ECO:0000256" key="5">
    <source>
        <dbReference type="SAM" id="MobiDB-lite"/>
    </source>
</evidence>
<dbReference type="CDD" id="cd12148">
    <property type="entry name" value="fungal_TF_MHR"/>
    <property type="match status" value="1"/>
</dbReference>
<reference evidence="7 8" key="1">
    <citation type="submission" date="2017-06" db="EMBL/GenBank/DDBJ databases">
        <title>Comparative genomic analysis of Ambrosia Fusariam Clade fungi.</title>
        <authorList>
            <person name="Stajich J.E."/>
            <person name="Carrillo J."/>
            <person name="Kijimoto T."/>
            <person name="Eskalen A."/>
            <person name="O'Donnell K."/>
            <person name="Kasson M."/>
        </authorList>
    </citation>
    <scope>NUCLEOTIDE SEQUENCE [LARGE SCALE GENOMIC DNA]</scope>
    <source>
        <strain evidence="7 8">NRRL62584</strain>
    </source>
</reference>
<evidence type="ECO:0000256" key="2">
    <source>
        <dbReference type="ARBA" id="ARBA00022723"/>
    </source>
</evidence>
<dbReference type="GO" id="GO:0003677">
    <property type="term" value="F:DNA binding"/>
    <property type="evidence" value="ECO:0007669"/>
    <property type="project" value="UniProtKB-KW"/>
</dbReference>
<comment type="subcellular location">
    <subcellularLocation>
        <location evidence="1">Nucleus</location>
    </subcellularLocation>
</comment>
<dbReference type="AlphaFoldDB" id="A0A428PUR2"/>
<dbReference type="PANTHER" id="PTHR46910">
    <property type="entry name" value="TRANSCRIPTION FACTOR PDR1"/>
    <property type="match status" value="1"/>
</dbReference>
<dbReference type="PANTHER" id="PTHR46910:SF3">
    <property type="entry name" value="HALOTOLERANCE PROTEIN 9-RELATED"/>
    <property type="match status" value="1"/>
</dbReference>
<evidence type="ECO:0000313" key="7">
    <source>
        <dbReference type="EMBL" id="RSL56760.1"/>
    </source>
</evidence>
<feature type="compositionally biased region" description="Polar residues" evidence="5">
    <location>
        <begin position="329"/>
        <end position="344"/>
    </location>
</feature>
<evidence type="ECO:0000313" key="8">
    <source>
        <dbReference type="Proteomes" id="UP000288168"/>
    </source>
</evidence>
<keyword evidence="4" id="KW-0539">Nucleus</keyword>
<evidence type="ECO:0000259" key="6">
    <source>
        <dbReference type="Pfam" id="PF04082"/>
    </source>
</evidence>
<keyword evidence="2" id="KW-0479">Metal-binding</keyword>
<comment type="caution">
    <text evidence="7">The sequence shown here is derived from an EMBL/GenBank/DDBJ whole genome shotgun (WGS) entry which is preliminary data.</text>
</comment>
<sequence length="513" mass="56693">MTPPQAPGSPTAITSPSWGRSCVVRNVGGRERYYGSTSLVSLMQDMAVILQTNIREMDNDQTSSTRAIAAREEILKLAEPHHMYAHVSDGSVLTGPPLVIVEAMIEPYFEMVNPIIPLWTKEGFRRLMDSAAESSNASDKRAYDVCANNLVLLTLQAKSLHSRAGSVRAGIEASGASSIDMDLIRSFIANAKRALENVELLLLNPSLLSLQALLSLCLVAQTSLSEDVAALVFSFAVHVAKSIGLRHWTSASSAEKANAEEYQEKLQVMYCMVCLRRAVAWSSGLSFNLPSVDLLERSLSTSTTTSHLATRVALLQLEEQIYNGLYSDEATNQGPTATGKTALSQGRKLDDWEESHPEELDEAQYPGTLGAELRHDIAIRFSSIQALVSWPISEDTSGSPSILDAARRSLRLFQRLWIATSERGHHLDLALLVASYPPVPFFELSRHVVTSQQTSDEDWELLHSFAGMIRIFAEWAEESSFMKRLSRFCDIMVQLINAGREERPSRRPDSRPT</sequence>
<evidence type="ECO:0000256" key="1">
    <source>
        <dbReference type="ARBA" id="ARBA00004123"/>
    </source>
</evidence>
<dbReference type="GO" id="GO:0003700">
    <property type="term" value="F:DNA-binding transcription factor activity"/>
    <property type="evidence" value="ECO:0007669"/>
    <property type="project" value="InterPro"/>
</dbReference>
<proteinExistence type="predicted"/>
<dbReference type="InterPro" id="IPR050987">
    <property type="entry name" value="AtrR-like"/>
</dbReference>
<protein>
    <recommendedName>
        <fullName evidence="6">Xylanolytic transcriptional activator regulatory domain-containing protein</fullName>
    </recommendedName>
</protein>
<dbReference type="InterPro" id="IPR007219">
    <property type="entry name" value="XnlR_reg_dom"/>
</dbReference>
<dbReference type="GO" id="GO:0005634">
    <property type="term" value="C:nucleus"/>
    <property type="evidence" value="ECO:0007669"/>
    <property type="project" value="UniProtKB-SubCell"/>
</dbReference>
<accession>A0A428PUR2</accession>
<keyword evidence="8" id="KW-1185">Reference proteome</keyword>
<evidence type="ECO:0000256" key="3">
    <source>
        <dbReference type="ARBA" id="ARBA00023125"/>
    </source>
</evidence>
<dbReference type="Proteomes" id="UP000288168">
    <property type="component" value="Unassembled WGS sequence"/>
</dbReference>